<reference evidence="7 8" key="1">
    <citation type="submission" date="2016-10" db="EMBL/GenBank/DDBJ databases">
        <authorList>
            <person name="de Groot N.N."/>
        </authorList>
    </citation>
    <scope>NUCLEOTIDE SEQUENCE [LARGE SCALE GENOMIC DNA]</scope>
    <source>
        <strain evidence="7 8">Nl18</strain>
    </source>
</reference>
<dbReference type="InterPro" id="IPR015422">
    <property type="entry name" value="PyrdxlP-dep_Trfase_small"/>
</dbReference>
<evidence type="ECO:0000256" key="1">
    <source>
        <dbReference type="ARBA" id="ARBA00001933"/>
    </source>
</evidence>
<dbReference type="InterPro" id="IPR006235">
    <property type="entry name" value="OAc-hSer/O-AcSer_sulfhydrylase"/>
</dbReference>
<evidence type="ECO:0000256" key="3">
    <source>
        <dbReference type="ARBA" id="ARBA00022679"/>
    </source>
</evidence>
<organism evidence="7 8">
    <name type="scientific">Nitrosospira multiformis</name>
    <dbReference type="NCBI Taxonomy" id="1231"/>
    <lineage>
        <taxon>Bacteria</taxon>
        <taxon>Pseudomonadati</taxon>
        <taxon>Pseudomonadota</taxon>
        <taxon>Betaproteobacteria</taxon>
        <taxon>Nitrosomonadales</taxon>
        <taxon>Nitrosomonadaceae</taxon>
        <taxon>Nitrosospira</taxon>
    </lineage>
</organism>
<evidence type="ECO:0000256" key="5">
    <source>
        <dbReference type="PIRSR" id="PIRSR001434-2"/>
    </source>
</evidence>
<name>A0A1H8IAT7_9PROT</name>
<dbReference type="Gene3D" id="3.40.640.10">
    <property type="entry name" value="Type I PLP-dependent aspartate aminotransferase-like (Major domain)"/>
    <property type="match status" value="1"/>
</dbReference>
<dbReference type="PROSITE" id="PS00868">
    <property type="entry name" value="CYS_MET_METAB_PP"/>
    <property type="match status" value="1"/>
</dbReference>
<dbReference type="FunFam" id="3.40.640.10:FF:000035">
    <property type="entry name" value="O-succinylhomoserine sulfhydrylase"/>
    <property type="match status" value="1"/>
</dbReference>
<dbReference type="PIRSF" id="PIRSF001434">
    <property type="entry name" value="CGS"/>
    <property type="match status" value="1"/>
</dbReference>
<dbReference type="InterPro" id="IPR000277">
    <property type="entry name" value="Cys/Met-Metab_PyrdxlP-dep_enz"/>
</dbReference>
<dbReference type="GO" id="GO:0019346">
    <property type="term" value="P:transsulfuration"/>
    <property type="evidence" value="ECO:0007669"/>
    <property type="project" value="InterPro"/>
</dbReference>
<dbReference type="NCBIfam" id="TIGR01326">
    <property type="entry name" value="OAH_OAS_sulfhy"/>
    <property type="match status" value="1"/>
</dbReference>
<dbReference type="EMBL" id="FOCT01000006">
    <property type="protein sequence ID" value="SEN65166.1"/>
    <property type="molecule type" value="Genomic_DNA"/>
</dbReference>
<dbReference type="GO" id="GO:0005737">
    <property type="term" value="C:cytoplasm"/>
    <property type="evidence" value="ECO:0007669"/>
    <property type="project" value="TreeGrafter"/>
</dbReference>
<evidence type="ECO:0000256" key="4">
    <source>
        <dbReference type="ARBA" id="ARBA00022898"/>
    </source>
</evidence>
<dbReference type="GO" id="GO:0030170">
    <property type="term" value="F:pyridoxal phosphate binding"/>
    <property type="evidence" value="ECO:0007669"/>
    <property type="project" value="InterPro"/>
</dbReference>
<dbReference type="Proteomes" id="UP000183898">
    <property type="component" value="Unassembled WGS sequence"/>
</dbReference>
<comment type="cofactor">
    <cofactor evidence="1 6">
        <name>pyridoxal 5'-phosphate</name>
        <dbReference type="ChEBI" id="CHEBI:597326"/>
    </cofactor>
</comment>
<dbReference type="PANTHER" id="PTHR43797">
    <property type="entry name" value="HOMOCYSTEINE/CYSTEINE SYNTHASE"/>
    <property type="match status" value="1"/>
</dbReference>
<dbReference type="Gene3D" id="3.90.1150.10">
    <property type="entry name" value="Aspartate Aminotransferase, domain 1"/>
    <property type="match status" value="1"/>
</dbReference>
<dbReference type="GO" id="GO:0071269">
    <property type="term" value="P:L-homocysteine biosynthetic process"/>
    <property type="evidence" value="ECO:0007669"/>
    <property type="project" value="TreeGrafter"/>
</dbReference>
<evidence type="ECO:0000256" key="6">
    <source>
        <dbReference type="RuleBase" id="RU362118"/>
    </source>
</evidence>
<comment type="similarity">
    <text evidence="2 6">Belongs to the trans-sulfuration enzymes family.</text>
</comment>
<dbReference type="SUPFAM" id="SSF53383">
    <property type="entry name" value="PLP-dependent transferases"/>
    <property type="match status" value="1"/>
</dbReference>
<dbReference type="InterPro" id="IPR015424">
    <property type="entry name" value="PyrdxlP-dep_Trfase"/>
</dbReference>
<gene>
    <name evidence="7" type="ORF">SAMN05216404_10615</name>
</gene>
<dbReference type="GO" id="GO:0006535">
    <property type="term" value="P:cysteine biosynthetic process from serine"/>
    <property type="evidence" value="ECO:0007669"/>
    <property type="project" value="TreeGrafter"/>
</dbReference>
<proteinExistence type="inferred from homology"/>
<keyword evidence="3" id="KW-0808">Transferase</keyword>
<sequence>MLLLIMAFYEIIGCHEKLVEDIYCSWDESFMEKNGMKLESLALHHGYKSEASTKAAAVPIYQTTSYTFDNTQHGADLFDLKVPGNIYTRIMNPTNAVLEQRLAEMEGGVGGLAVASGMAAITYAIQCITNAGDNIVSTSQLYGGTYNLFAHTFPRQGIDARMVSHDDFEGIEQHIDNRTRAVFCESIGNPSGNVVDIEKIADIAHRHGVPLIVDSTVSTPYLCQPFKLGADIVVHSLTKYIGGHGTTVGGMIIDSGQFDWVKHKDRFPLLNEPDPSYHDVVYTEAFEAAAFIGRCRVVPLRNTGAALAPHSAFLILQGLETLGLRMERHCENALKVAQYLEAHPLVGRVNYAGLPSSKYHDLCNRISKGKASGLLSFEIKGGAVAGSEFIDALKMILRLVNIGDAKSLACHPATTTHRQLSPDELKAAGVSPGLVRISVGIEHIDDIIADIAQALDAIT</sequence>
<dbReference type="CDD" id="cd00614">
    <property type="entry name" value="CGS_like"/>
    <property type="match status" value="1"/>
</dbReference>
<accession>A0A1H8IAT7</accession>
<dbReference type="AlphaFoldDB" id="A0A1H8IAT7"/>
<dbReference type="GO" id="GO:0004124">
    <property type="term" value="F:cysteine synthase activity"/>
    <property type="evidence" value="ECO:0007669"/>
    <property type="project" value="TreeGrafter"/>
</dbReference>
<dbReference type="GO" id="GO:0003961">
    <property type="term" value="F:O-acetylhomoserine aminocarboxypropyltransferase activity"/>
    <property type="evidence" value="ECO:0007669"/>
    <property type="project" value="TreeGrafter"/>
</dbReference>
<evidence type="ECO:0000256" key="2">
    <source>
        <dbReference type="ARBA" id="ARBA00009077"/>
    </source>
</evidence>
<evidence type="ECO:0000313" key="8">
    <source>
        <dbReference type="Proteomes" id="UP000183898"/>
    </source>
</evidence>
<dbReference type="Pfam" id="PF01053">
    <property type="entry name" value="Cys_Met_Meta_PP"/>
    <property type="match status" value="1"/>
</dbReference>
<feature type="modified residue" description="N6-(pyridoxal phosphate)lysine" evidence="5">
    <location>
        <position position="239"/>
    </location>
</feature>
<dbReference type="InterPro" id="IPR054542">
    <property type="entry name" value="Cys_met_metab_PP"/>
</dbReference>
<evidence type="ECO:0000313" key="7">
    <source>
        <dbReference type="EMBL" id="SEN65166.1"/>
    </source>
</evidence>
<protein>
    <submittedName>
        <fullName evidence="7">O-acetylhomoserine sulfhydrylase</fullName>
    </submittedName>
</protein>
<dbReference type="InterPro" id="IPR015421">
    <property type="entry name" value="PyrdxlP-dep_Trfase_major"/>
</dbReference>
<keyword evidence="4 5" id="KW-0663">Pyridoxal phosphate</keyword>
<dbReference type="PANTHER" id="PTHR43797:SF2">
    <property type="entry name" value="HOMOCYSTEINE_CYSTEINE SYNTHASE"/>
    <property type="match status" value="1"/>
</dbReference>